<accession>A0A423Q103</accession>
<keyword evidence="5" id="KW-0830">Ubiquinone</keyword>
<evidence type="ECO:0000256" key="3">
    <source>
        <dbReference type="ARBA" id="ARBA00022989"/>
    </source>
</evidence>
<evidence type="ECO:0000256" key="2">
    <source>
        <dbReference type="ARBA" id="ARBA00022692"/>
    </source>
</evidence>
<evidence type="ECO:0000256" key="1">
    <source>
        <dbReference type="ARBA" id="ARBA00004127"/>
    </source>
</evidence>
<gene>
    <name evidence="5" type="primary">nuoN</name>
    <name evidence="8" type="ORF">SAJA_02405</name>
</gene>
<comment type="subcellular location">
    <subcellularLocation>
        <location evidence="5">Cell membrane</location>
        <topology evidence="5">Multi-pass membrane protein</topology>
    </subcellularLocation>
    <subcellularLocation>
        <location evidence="1">Endomembrane system</location>
        <topology evidence="1">Multi-pass membrane protein</topology>
    </subcellularLocation>
    <subcellularLocation>
        <location evidence="6">Membrane</location>
        <topology evidence="6">Multi-pass membrane protein</topology>
    </subcellularLocation>
</comment>
<keyword evidence="2 5" id="KW-0812">Transmembrane</keyword>
<dbReference type="GO" id="GO:0008137">
    <property type="term" value="F:NADH dehydrogenase (ubiquinone) activity"/>
    <property type="evidence" value="ECO:0007669"/>
    <property type="project" value="InterPro"/>
</dbReference>
<keyword evidence="5" id="KW-1003">Cell membrane</keyword>
<dbReference type="HAMAP" id="MF_00445">
    <property type="entry name" value="NDH1_NuoN_1"/>
    <property type="match status" value="1"/>
</dbReference>
<comment type="caution">
    <text evidence="8">The sequence shown here is derived from an EMBL/GenBank/DDBJ whole genome shotgun (WGS) entry which is preliminary data.</text>
</comment>
<dbReference type="Proteomes" id="UP000285310">
    <property type="component" value="Unassembled WGS sequence"/>
</dbReference>
<feature type="transmembrane region" description="Helical" evidence="5">
    <location>
        <begin position="443"/>
        <end position="462"/>
    </location>
</feature>
<name>A0A423Q103_9GAMM</name>
<keyword evidence="5" id="KW-0813">Transport</keyword>
<proteinExistence type="inferred from homology"/>
<feature type="transmembrane region" description="Helical" evidence="5">
    <location>
        <begin position="202"/>
        <end position="225"/>
    </location>
</feature>
<comment type="catalytic activity">
    <reaction evidence="5">
        <text>a quinone + NADH + 5 H(+)(in) = a quinol + NAD(+) + 4 H(+)(out)</text>
        <dbReference type="Rhea" id="RHEA:57888"/>
        <dbReference type="ChEBI" id="CHEBI:15378"/>
        <dbReference type="ChEBI" id="CHEBI:24646"/>
        <dbReference type="ChEBI" id="CHEBI:57540"/>
        <dbReference type="ChEBI" id="CHEBI:57945"/>
        <dbReference type="ChEBI" id="CHEBI:132124"/>
    </reaction>
</comment>
<keyword evidence="4 5" id="KW-0472">Membrane</keyword>
<evidence type="ECO:0000313" key="9">
    <source>
        <dbReference type="Proteomes" id="UP000285310"/>
    </source>
</evidence>
<dbReference type="GO" id="GO:0005886">
    <property type="term" value="C:plasma membrane"/>
    <property type="evidence" value="ECO:0007669"/>
    <property type="project" value="UniProtKB-SubCell"/>
</dbReference>
<feature type="transmembrane region" description="Helical" evidence="5">
    <location>
        <begin position="266"/>
        <end position="288"/>
    </location>
</feature>
<evidence type="ECO:0000256" key="6">
    <source>
        <dbReference type="RuleBase" id="RU000320"/>
    </source>
</evidence>
<dbReference type="GO" id="GO:0012505">
    <property type="term" value="C:endomembrane system"/>
    <property type="evidence" value="ECO:0007669"/>
    <property type="project" value="UniProtKB-SubCell"/>
</dbReference>
<dbReference type="GO" id="GO:0048038">
    <property type="term" value="F:quinone binding"/>
    <property type="evidence" value="ECO:0007669"/>
    <property type="project" value="UniProtKB-KW"/>
</dbReference>
<dbReference type="InterPro" id="IPR001750">
    <property type="entry name" value="ND/Mrp_TM"/>
</dbReference>
<dbReference type="InParanoid" id="A0A423Q103"/>
<dbReference type="PANTHER" id="PTHR22773">
    <property type="entry name" value="NADH DEHYDROGENASE"/>
    <property type="match status" value="1"/>
</dbReference>
<keyword evidence="3 5" id="KW-1133">Transmembrane helix</keyword>
<feature type="transmembrane region" description="Helical" evidence="5">
    <location>
        <begin position="160"/>
        <end position="182"/>
    </location>
</feature>
<feature type="domain" description="NADH:quinone oxidoreductase/Mrp antiporter transmembrane" evidence="7">
    <location>
        <begin position="123"/>
        <end position="412"/>
    </location>
</feature>
<reference evidence="8 9" key="1">
    <citation type="submission" date="2013-10" db="EMBL/GenBank/DDBJ databases">
        <title>Salinisphaera japonica YTM-1 Genome Sequencing.</title>
        <authorList>
            <person name="Lai Q."/>
            <person name="Li C."/>
            <person name="Shao Z."/>
        </authorList>
    </citation>
    <scope>NUCLEOTIDE SEQUENCE [LARGE SCALE GENOMIC DNA]</scope>
    <source>
        <strain evidence="8 9">YTM-1</strain>
    </source>
</reference>
<feature type="transmembrane region" description="Helical" evidence="5">
    <location>
        <begin position="398"/>
        <end position="418"/>
    </location>
</feature>
<dbReference type="Pfam" id="PF00361">
    <property type="entry name" value="Proton_antipo_M"/>
    <property type="match status" value="1"/>
</dbReference>
<evidence type="ECO:0000256" key="5">
    <source>
        <dbReference type="HAMAP-Rule" id="MF_00445"/>
    </source>
</evidence>
<evidence type="ECO:0000313" key="8">
    <source>
        <dbReference type="EMBL" id="ROO31799.1"/>
    </source>
</evidence>
<dbReference type="EC" id="7.1.1.-" evidence="5"/>
<evidence type="ECO:0000259" key="7">
    <source>
        <dbReference type="Pfam" id="PF00361"/>
    </source>
</evidence>
<comment type="function">
    <text evidence="5">NDH-1 shuttles electrons from NADH, via FMN and iron-sulfur (Fe-S) centers, to quinones in the respiratory chain. The immediate electron acceptor for the enzyme in this species is believed to be ubiquinone. Couples the redox reaction to proton translocation (for every two electrons transferred, four hydrogen ions are translocated across the cytoplasmic membrane), and thus conserves the redox energy in a proton gradient.</text>
</comment>
<dbReference type="InterPro" id="IPR010096">
    <property type="entry name" value="NADH-Q_OxRdtase_suN/2"/>
</dbReference>
<dbReference type="NCBIfam" id="TIGR01770">
    <property type="entry name" value="NDH_I_N"/>
    <property type="match status" value="1"/>
</dbReference>
<keyword evidence="5" id="KW-1278">Translocase</keyword>
<feature type="transmembrane region" description="Helical" evidence="5">
    <location>
        <begin position="363"/>
        <end position="386"/>
    </location>
</feature>
<dbReference type="GO" id="GO:0050136">
    <property type="term" value="F:NADH dehydrogenase (quinone) (non-electrogenic) activity"/>
    <property type="evidence" value="ECO:0007669"/>
    <property type="project" value="UniProtKB-UniRule"/>
</dbReference>
<dbReference type="GO" id="GO:0042773">
    <property type="term" value="P:ATP synthesis coupled electron transport"/>
    <property type="evidence" value="ECO:0007669"/>
    <property type="project" value="InterPro"/>
</dbReference>
<comment type="subunit">
    <text evidence="5">NDH-1 is composed of 14 different subunits. Subunits NuoA, H, J, K, L, M, N constitute the membrane sector of the complex.</text>
</comment>
<keyword evidence="9" id="KW-1185">Reference proteome</keyword>
<keyword evidence="5" id="KW-0520">NAD</keyword>
<comment type="similarity">
    <text evidence="5">Belongs to the complex I subunit 2 family.</text>
</comment>
<feature type="transmembrane region" description="Helical" evidence="5">
    <location>
        <begin position="237"/>
        <end position="260"/>
    </location>
</feature>
<dbReference type="AlphaFoldDB" id="A0A423Q103"/>
<feature type="transmembrane region" description="Helical" evidence="5">
    <location>
        <begin position="77"/>
        <end position="94"/>
    </location>
</feature>
<protein>
    <recommendedName>
        <fullName evidence="5">NADH-quinone oxidoreductase subunit N</fullName>
        <ecNumber evidence="5">7.1.1.-</ecNumber>
    </recommendedName>
    <alternativeName>
        <fullName evidence="5">NADH dehydrogenase I subunit N</fullName>
    </alternativeName>
    <alternativeName>
        <fullName evidence="5">NDH-1 subunit N</fullName>
    </alternativeName>
</protein>
<organism evidence="8 9">
    <name type="scientific">Salinisphaera japonica YTM-1</name>
    <dbReference type="NCBI Taxonomy" id="1209778"/>
    <lineage>
        <taxon>Bacteria</taxon>
        <taxon>Pseudomonadati</taxon>
        <taxon>Pseudomonadota</taxon>
        <taxon>Gammaproteobacteria</taxon>
        <taxon>Salinisphaerales</taxon>
        <taxon>Salinisphaeraceae</taxon>
        <taxon>Salinisphaera</taxon>
    </lineage>
</organism>
<feature type="transmembrane region" description="Helical" evidence="5">
    <location>
        <begin position="106"/>
        <end position="123"/>
    </location>
</feature>
<dbReference type="EMBL" id="AYKG01000004">
    <property type="protein sequence ID" value="ROO31799.1"/>
    <property type="molecule type" value="Genomic_DNA"/>
</dbReference>
<feature type="transmembrane region" description="Helical" evidence="5">
    <location>
        <begin position="14"/>
        <end position="31"/>
    </location>
</feature>
<feature type="transmembrane region" description="Helical" evidence="5">
    <location>
        <begin position="320"/>
        <end position="342"/>
    </location>
</feature>
<feature type="transmembrane region" description="Helical" evidence="5">
    <location>
        <begin position="38"/>
        <end position="57"/>
    </location>
</feature>
<sequence length="472" mass="49179">MGHSMPIGDVLPEISVLVSAVVLLLAASFMRQQDHWRLAIGALASLFAAAVLCALQLGEPARLTFAGVWALDGASIWARLLILATTAICVALTPEWLRSDRRHGEYYAMLLLAALGAMLLAGAADLLQLVMAVLLSSVTGYTLAAYHRAWPLSVEAGMKYFLVGALTNTLLMIGVTLLFGLFGSTDYAQIAKAATGAPQIMALIGLTLVVVGVAFKLAAVPAHTWMPDVSEGAPPPAAAFLTVAPKIGAAIALARLVTIFPADVVAWRPLVATLAVATMTIGNLGALGQSDVRRLLGWSSISQSGYALMAVTAVGLNAQAIPALLFFLGAYAAANLAAFAAVTQLRGRTNLADYRGLATARPGIAAVLVVSFLSLVGIPPLGGFVGKLALFVTTIEAGYAWLAVIAVINTVVSLVYYLRVLGPVYFGDLDGPVPVLGGWAQKALYLATLLTIGLGILAEPLWSELGRVMLLP</sequence>
<evidence type="ECO:0000256" key="4">
    <source>
        <dbReference type="ARBA" id="ARBA00023136"/>
    </source>
</evidence>
<keyword evidence="5" id="KW-0874">Quinone</keyword>